<feature type="region of interest" description="Disordered" evidence="1">
    <location>
        <begin position="1"/>
        <end position="41"/>
    </location>
</feature>
<sequence length="87" mass="9302">MTDRHSYNIGKPISPPARQDFHPGPETPTTNAAHPQAPDNSIQSCIAMTSLLQPNLKPTIPALTQPSQLLTSLTEFSSPTPMQPTAA</sequence>
<comment type="caution">
    <text evidence="2">The sequence shown here is derived from an EMBL/GenBank/DDBJ whole genome shotgun (WGS) entry which is preliminary data.</text>
</comment>
<feature type="compositionally biased region" description="Polar residues" evidence="1">
    <location>
        <begin position="27"/>
        <end position="41"/>
    </location>
</feature>
<accession>A0A8T0F5C9</accession>
<evidence type="ECO:0000313" key="3">
    <source>
        <dbReference type="Proteomes" id="UP000807504"/>
    </source>
</evidence>
<evidence type="ECO:0000256" key="1">
    <source>
        <dbReference type="SAM" id="MobiDB-lite"/>
    </source>
</evidence>
<dbReference type="EMBL" id="JABXBU010000015">
    <property type="protein sequence ID" value="KAF8786317.1"/>
    <property type="molecule type" value="Genomic_DNA"/>
</dbReference>
<reference evidence="2" key="1">
    <citation type="journal article" date="2020" name="bioRxiv">
        <title>Chromosome-level reference genome of the European wasp spider Argiope bruennichi: a resource for studies on range expansion and evolutionary adaptation.</title>
        <authorList>
            <person name="Sheffer M.M."/>
            <person name="Hoppe A."/>
            <person name="Krehenwinkel H."/>
            <person name="Uhl G."/>
            <person name="Kuss A.W."/>
            <person name="Jensen L."/>
            <person name="Jensen C."/>
            <person name="Gillespie R.G."/>
            <person name="Hoff K.J."/>
            <person name="Prost S."/>
        </authorList>
    </citation>
    <scope>NUCLEOTIDE SEQUENCE</scope>
</reference>
<reference evidence="2" key="2">
    <citation type="submission" date="2020-06" db="EMBL/GenBank/DDBJ databases">
        <authorList>
            <person name="Sheffer M."/>
        </authorList>
    </citation>
    <scope>NUCLEOTIDE SEQUENCE</scope>
</reference>
<evidence type="ECO:0000313" key="2">
    <source>
        <dbReference type="EMBL" id="KAF8786317.1"/>
    </source>
</evidence>
<dbReference type="Proteomes" id="UP000807504">
    <property type="component" value="Unassembled WGS sequence"/>
</dbReference>
<dbReference type="AlphaFoldDB" id="A0A8T0F5C9"/>
<gene>
    <name evidence="2" type="ORF">HNY73_008050</name>
</gene>
<organism evidence="2 3">
    <name type="scientific">Argiope bruennichi</name>
    <name type="common">Wasp spider</name>
    <name type="synonym">Aranea bruennichi</name>
    <dbReference type="NCBI Taxonomy" id="94029"/>
    <lineage>
        <taxon>Eukaryota</taxon>
        <taxon>Metazoa</taxon>
        <taxon>Ecdysozoa</taxon>
        <taxon>Arthropoda</taxon>
        <taxon>Chelicerata</taxon>
        <taxon>Arachnida</taxon>
        <taxon>Araneae</taxon>
        <taxon>Araneomorphae</taxon>
        <taxon>Entelegynae</taxon>
        <taxon>Araneoidea</taxon>
        <taxon>Araneidae</taxon>
        <taxon>Argiope</taxon>
    </lineage>
</organism>
<keyword evidence="3" id="KW-1185">Reference proteome</keyword>
<proteinExistence type="predicted"/>
<name>A0A8T0F5C9_ARGBR</name>
<protein>
    <submittedName>
        <fullName evidence="2">Uncharacterized protein</fullName>
    </submittedName>
</protein>